<evidence type="ECO:0000313" key="4">
    <source>
        <dbReference type="Proteomes" id="UP001385951"/>
    </source>
</evidence>
<keyword evidence="1" id="KW-0175">Coiled coil</keyword>
<dbReference type="AlphaFoldDB" id="A0AAW0FZK0"/>
<feature type="region of interest" description="Disordered" evidence="2">
    <location>
        <begin position="1"/>
        <end position="27"/>
    </location>
</feature>
<organism evidence="3 4">
    <name type="scientific">Cerrena zonata</name>
    <dbReference type="NCBI Taxonomy" id="2478898"/>
    <lineage>
        <taxon>Eukaryota</taxon>
        <taxon>Fungi</taxon>
        <taxon>Dikarya</taxon>
        <taxon>Basidiomycota</taxon>
        <taxon>Agaricomycotina</taxon>
        <taxon>Agaricomycetes</taxon>
        <taxon>Polyporales</taxon>
        <taxon>Cerrenaceae</taxon>
        <taxon>Cerrena</taxon>
    </lineage>
</organism>
<feature type="compositionally biased region" description="Polar residues" evidence="2">
    <location>
        <begin position="1"/>
        <end position="11"/>
    </location>
</feature>
<evidence type="ECO:0000256" key="1">
    <source>
        <dbReference type="SAM" id="Coils"/>
    </source>
</evidence>
<reference evidence="3 4" key="1">
    <citation type="submission" date="2022-09" db="EMBL/GenBank/DDBJ databases">
        <authorList>
            <person name="Palmer J.M."/>
        </authorList>
    </citation>
    <scope>NUCLEOTIDE SEQUENCE [LARGE SCALE GENOMIC DNA]</scope>
    <source>
        <strain evidence="3 4">DSM 7382</strain>
    </source>
</reference>
<name>A0AAW0FZK0_9APHY</name>
<feature type="coiled-coil region" evidence="1">
    <location>
        <begin position="75"/>
        <end position="109"/>
    </location>
</feature>
<sequence length="154" mass="17837">MSNNPNPSQTDFGVDDEFDESTPQIYPSIDASPEVIRQLMEHAVRKATYRDKKRIYELEHKVADAEKMRCPYPGVAIMKKQLEDKDRQCKGLQETLIQKQSEIDRLNRLVFQLQTQARYYESAIRVMQGQVRQLFGFCYKVMTGDSVQGNNAPD</sequence>
<evidence type="ECO:0000313" key="3">
    <source>
        <dbReference type="EMBL" id="KAK7683604.1"/>
    </source>
</evidence>
<keyword evidence="4" id="KW-1185">Reference proteome</keyword>
<gene>
    <name evidence="3" type="ORF">QCA50_013442</name>
</gene>
<protein>
    <submittedName>
        <fullName evidence="3">Uncharacterized protein</fullName>
    </submittedName>
</protein>
<evidence type="ECO:0000256" key="2">
    <source>
        <dbReference type="SAM" id="MobiDB-lite"/>
    </source>
</evidence>
<accession>A0AAW0FZK0</accession>
<dbReference type="Proteomes" id="UP001385951">
    <property type="component" value="Unassembled WGS sequence"/>
</dbReference>
<dbReference type="EMBL" id="JASBNA010000030">
    <property type="protein sequence ID" value="KAK7683604.1"/>
    <property type="molecule type" value="Genomic_DNA"/>
</dbReference>
<proteinExistence type="predicted"/>
<comment type="caution">
    <text evidence="3">The sequence shown here is derived from an EMBL/GenBank/DDBJ whole genome shotgun (WGS) entry which is preliminary data.</text>
</comment>